<evidence type="ECO:0000256" key="2">
    <source>
        <dbReference type="ARBA" id="ARBA00005712"/>
    </source>
</evidence>
<dbReference type="InterPro" id="IPR036771">
    <property type="entry name" value="ATPsynth_dsu/esu_N"/>
</dbReference>
<sequence>MITFKIVTPNGVTYEDDIEKVTIPTGDGEITVLEGHVPLVSTLSAGEILVHKNGQIVHLAVSTGILEIRPNSEVYLLADTSERAEDIDVGRAEAAKARAEELMKQKDALADVDFARIQAMIERETARIGVSKRYRDVK</sequence>
<dbReference type="Gene3D" id="1.20.5.440">
    <property type="entry name" value="ATP synthase delta/epsilon subunit, C-terminal domain"/>
    <property type="match status" value="1"/>
</dbReference>
<dbReference type="HAMAP" id="MF_00530">
    <property type="entry name" value="ATP_synth_epsil_bac"/>
    <property type="match status" value="1"/>
</dbReference>
<keyword evidence="3 8" id="KW-0813">Transport</keyword>
<dbReference type="GO" id="GO:0046933">
    <property type="term" value="F:proton-transporting ATP synthase activity, rotational mechanism"/>
    <property type="evidence" value="ECO:0007669"/>
    <property type="project" value="UniProtKB-UniRule"/>
</dbReference>
<evidence type="ECO:0000256" key="9">
    <source>
        <dbReference type="RuleBase" id="RU003656"/>
    </source>
</evidence>
<evidence type="ECO:0000256" key="8">
    <source>
        <dbReference type="HAMAP-Rule" id="MF_00530"/>
    </source>
</evidence>
<comment type="function">
    <text evidence="8">Produces ATP from ADP in the presence of a proton gradient across the membrane.</text>
</comment>
<dbReference type="EMBL" id="PFBY01000048">
    <property type="protein sequence ID" value="PIR75976.1"/>
    <property type="molecule type" value="Genomic_DNA"/>
</dbReference>
<dbReference type="SUPFAM" id="SSF51344">
    <property type="entry name" value="Epsilon subunit of F1F0-ATP synthase N-terminal domain"/>
    <property type="match status" value="1"/>
</dbReference>
<evidence type="ECO:0000259" key="11">
    <source>
        <dbReference type="Pfam" id="PF02823"/>
    </source>
</evidence>
<proteinExistence type="inferred from homology"/>
<dbReference type="InterPro" id="IPR020546">
    <property type="entry name" value="ATP_synth_F1_dsu/esu_N"/>
</dbReference>
<evidence type="ECO:0000256" key="4">
    <source>
        <dbReference type="ARBA" id="ARBA00023065"/>
    </source>
</evidence>
<dbReference type="GO" id="GO:0005524">
    <property type="term" value="F:ATP binding"/>
    <property type="evidence" value="ECO:0007669"/>
    <property type="project" value="UniProtKB-UniRule"/>
</dbReference>
<comment type="caution">
    <text evidence="12">The sequence shown here is derived from an EMBL/GenBank/DDBJ whole genome shotgun (WGS) entry which is preliminary data.</text>
</comment>
<comment type="subcellular location">
    <subcellularLocation>
        <location evidence="1 8">Cell membrane</location>
        <topology evidence="1 8">Peripheral membrane protein</topology>
    </subcellularLocation>
</comment>
<dbReference type="CDD" id="cd12152">
    <property type="entry name" value="F1-ATPase_delta"/>
    <property type="match status" value="1"/>
</dbReference>
<keyword evidence="8" id="KW-0375">Hydrogen ion transport</keyword>
<keyword evidence="5 8" id="KW-0472">Membrane</keyword>
<dbReference type="Pfam" id="PF00401">
    <property type="entry name" value="ATP-synt_DE"/>
    <property type="match status" value="1"/>
</dbReference>
<dbReference type="InterPro" id="IPR020547">
    <property type="entry name" value="ATP_synth_F1_esu_C"/>
</dbReference>
<evidence type="ECO:0000313" key="13">
    <source>
        <dbReference type="Proteomes" id="UP000231530"/>
    </source>
</evidence>
<evidence type="ECO:0000259" key="10">
    <source>
        <dbReference type="Pfam" id="PF00401"/>
    </source>
</evidence>
<dbReference type="InterPro" id="IPR001469">
    <property type="entry name" value="ATP_synth_F1_dsu/esu"/>
</dbReference>
<evidence type="ECO:0000256" key="6">
    <source>
        <dbReference type="ARBA" id="ARBA00023196"/>
    </source>
</evidence>
<dbReference type="AlphaFoldDB" id="A0A2H0TWR8"/>
<dbReference type="GO" id="GO:0005886">
    <property type="term" value="C:plasma membrane"/>
    <property type="evidence" value="ECO:0007669"/>
    <property type="project" value="UniProtKB-SubCell"/>
</dbReference>
<dbReference type="Proteomes" id="UP000231530">
    <property type="component" value="Unassembled WGS sequence"/>
</dbReference>
<organism evidence="12 13">
    <name type="scientific">Candidatus Magasanikbacteria bacterium CG10_big_fil_rev_8_21_14_0_10_42_10</name>
    <dbReference type="NCBI Taxonomy" id="1974649"/>
    <lineage>
        <taxon>Bacteria</taxon>
        <taxon>Candidatus Magasanikiibacteriota</taxon>
    </lineage>
</organism>
<keyword evidence="6 8" id="KW-0139">CF(1)</keyword>
<dbReference type="Gene3D" id="2.60.15.10">
    <property type="entry name" value="F0F1 ATP synthase delta/epsilon subunit, N-terminal"/>
    <property type="match status" value="1"/>
</dbReference>
<name>A0A2H0TWR8_9BACT</name>
<dbReference type="NCBIfam" id="TIGR01216">
    <property type="entry name" value="ATP_synt_epsi"/>
    <property type="match status" value="1"/>
</dbReference>
<feature type="domain" description="ATP synthase F1 complex delta/epsilon subunit N-terminal" evidence="11">
    <location>
        <begin position="3"/>
        <end position="80"/>
    </location>
</feature>
<dbReference type="InterPro" id="IPR036794">
    <property type="entry name" value="ATP_F1_dsu/esu_C_sf"/>
</dbReference>
<evidence type="ECO:0000313" key="12">
    <source>
        <dbReference type="EMBL" id="PIR75976.1"/>
    </source>
</evidence>
<evidence type="ECO:0000256" key="3">
    <source>
        <dbReference type="ARBA" id="ARBA00022448"/>
    </source>
</evidence>
<evidence type="ECO:0000256" key="1">
    <source>
        <dbReference type="ARBA" id="ARBA00004202"/>
    </source>
</evidence>
<keyword evidence="8" id="KW-1003">Cell membrane</keyword>
<gene>
    <name evidence="8 12" type="primary">atpC</name>
    <name evidence="12" type="ORF">COU32_04580</name>
</gene>
<accession>A0A2H0TWR8</accession>
<keyword evidence="4 8" id="KW-0406">Ion transport</keyword>
<dbReference type="PANTHER" id="PTHR13822:SF10">
    <property type="entry name" value="ATP SYNTHASE EPSILON CHAIN, CHLOROPLASTIC"/>
    <property type="match status" value="1"/>
</dbReference>
<reference evidence="13" key="1">
    <citation type="submission" date="2017-09" db="EMBL/GenBank/DDBJ databases">
        <title>Depth-based differentiation of microbial function through sediment-hosted aquifers and enrichment of novel symbionts in the deep terrestrial subsurface.</title>
        <authorList>
            <person name="Probst A.J."/>
            <person name="Ladd B."/>
            <person name="Jarett J.K."/>
            <person name="Geller-Mcgrath D.E."/>
            <person name="Sieber C.M.K."/>
            <person name="Emerson J.B."/>
            <person name="Anantharaman K."/>
            <person name="Thomas B.C."/>
            <person name="Malmstrom R."/>
            <person name="Stieglmeier M."/>
            <person name="Klingl A."/>
            <person name="Woyke T."/>
            <person name="Ryan C.M."/>
            <person name="Banfield J.F."/>
        </authorList>
    </citation>
    <scope>NUCLEOTIDE SEQUENCE [LARGE SCALE GENOMIC DNA]</scope>
</reference>
<comment type="similarity">
    <text evidence="2 8 9">Belongs to the ATPase epsilon chain family.</text>
</comment>
<keyword evidence="7 8" id="KW-0066">ATP synthesis</keyword>
<evidence type="ECO:0000256" key="5">
    <source>
        <dbReference type="ARBA" id="ARBA00023136"/>
    </source>
</evidence>
<dbReference type="PANTHER" id="PTHR13822">
    <property type="entry name" value="ATP SYNTHASE DELTA/EPSILON CHAIN"/>
    <property type="match status" value="1"/>
</dbReference>
<dbReference type="SUPFAM" id="SSF46604">
    <property type="entry name" value="Epsilon subunit of F1F0-ATP synthase C-terminal domain"/>
    <property type="match status" value="1"/>
</dbReference>
<dbReference type="GO" id="GO:0045259">
    <property type="term" value="C:proton-transporting ATP synthase complex"/>
    <property type="evidence" value="ECO:0007669"/>
    <property type="project" value="UniProtKB-KW"/>
</dbReference>
<feature type="domain" description="ATP synthase epsilon subunit C-terminal" evidence="10">
    <location>
        <begin position="85"/>
        <end position="131"/>
    </location>
</feature>
<protein>
    <recommendedName>
        <fullName evidence="8">ATP synthase epsilon chain</fullName>
    </recommendedName>
    <alternativeName>
        <fullName evidence="8">ATP synthase F1 sector epsilon subunit</fullName>
    </alternativeName>
    <alternativeName>
        <fullName evidence="8">F-ATPase epsilon subunit</fullName>
    </alternativeName>
</protein>
<comment type="subunit">
    <text evidence="8 9">F-type ATPases have 2 components, CF(1) - the catalytic core - and CF(0) - the membrane proton channel. CF(1) has five subunits: alpha(3), beta(3), gamma(1), delta(1), epsilon(1). CF(0) has three main subunits: a, b and c.</text>
</comment>
<evidence type="ECO:0000256" key="7">
    <source>
        <dbReference type="ARBA" id="ARBA00023310"/>
    </source>
</evidence>
<dbReference type="Pfam" id="PF02823">
    <property type="entry name" value="ATP-synt_DE_N"/>
    <property type="match status" value="1"/>
</dbReference>